<proteinExistence type="predicted"/>
<keyword evidence="3" id="KW-1185">Reference proteome</keyword>
<gene>
    <name evidence="1" type="ORF">GPM918_LOCUS38308</name>
    <name evidence="2" type="ORF">SRO942_LOCUS39120</name>
</gene>
<evidence type="ECO:0000313" key="3">
    <source>
        <dbReference type="Proteomes" id="UP000663829"/>
    </source>
</evidence>
<evidence type="ECO:0000313" key="1">
    <source>
        <dbReference type="EMBL" id="CAF1535483.1"/>
    </source>
</evidence>
<dbReference type="Proteomes" id="UP000681722">
    <property type="component" value="Unassembled WGS sequence"/>
</dbReference>
<evidence type="ECO:0000313" key="2">
    <source>
        <dbReference type="EMBL" id="CAF4395177.1"/>
    </source>
</evidence>
<name>A0A815VI33_9BILA</name>
<reference evidence="1" key="1">
    <citation type="submission" date="2021-02" db="EMBL/GenBank/DDBJ databases">
        <authorList>
            <person name="Nowell W R."/>
        </authorList>
    </citation>
    <scope>NUCLEOTIDE SEQUENCE</scope>
</reference>
<accession>A0A815VI33</accession>
<organism evidence="1 3">
    <name type="scientific">Didymodactylos carnosus</name>
    <dbReference type="NCBI Taxonomy" id="1234261"/>
    <lineage>
        <taxon>Eukaryota</taxon>
        <taxon>Metazoa</taxon>
        <taxon>Spiralia</taxon>
        <taxon>Gnathifera</taxon>
        <taxon>Rotifera</taxon>
        <taxon>Eurotatoria</taxon>
        <taxon>Bdelloidea</taxon>
        <taxon>Philodinida</taxon>
        <taxon>Philodinidae</taxon>
        <taxon>Didymodactylos</taxon>
    </lineage>
</organism>
<dbReference type="AlphaFoldDB" id="A0A815VI33"/>
<protein>
    <submittedName>
        <fullName evidence="1">Uncharacterized protein</fullName>
    </submittedName>
</protein>
<dbReference type="Proteomes" id="UP000663829">
    <property type="component" value="Unassembled WGS sequence"/>
</dbReference>
<dbReference type="EMBL" id="CAJOBC010090858">
    <property type="protein sequence ID" value="CAF4395177.1"/>
    <property type="molecule type" value="Genomic_DNA"/>
</dbReference>
<feature type="non-terminal residue" evidence="1">
    <location>
        <position position="1"/>
    </location>
</feature>
<comment type="caution">
    <text evidence="1">The sequence shown here is derived from an EMBL/GenBank/DDBJ whole genome shotgun (WGS) entry which is preliminary data.</text>
</comment>
<dbReference type="EMBL" id="CAJNOQ010025258">
    <property type="protein sequence ID" value="CAF1535483.1"/>
    <property type="molecule type" value="Genomic_DNA"/>
</dbReference>
<sequence length="153" mass="18247">LSGTLLEKQFFQPCIKNLFRDFDLNFQYVYDTQAAADILLKRSKYLSLLLECFEIDTVNLKNSYQGYNWWNRSKVRSISHLEFFFDTNYLRTIAKIYYENADSVDQILEAYPVDPLFIERVEKIVPSLSSYEIIQTNRTINSAKMERKNIRRN</sequence>